<dbReference type="VEuPathDB" id="FungiDB:CLUG_00519"/>
<proteinExistence type="predicted"/>
<gene>
    <name evidence="2" type="ORF">CLUG_00519</name>
</gene>
<dbReference type="HOGENOM" id="CLU_021252_0_0_1"/>
<evidence type="ECO:0000256" key="1">
    <source>
        <dbReference type="SAM" id="MobiDB-lite"/>
    </source>
</evidence>
<feature type="region of interest" description="Disordered" evidence="1">
    <location>
        <begin position="1"/>
        <end position="179"/>
    </location>
</feature>
<dbReference type="KEGG" id="clu:CLUG_00519"/>
<dbReference type="OrthoDB" id="2013972at2759"/>
<dbReference type="GeneID" id="8500049"/>
<dbReference type="EMBL" id="CH408076">
    <property type="protein sequence ID" value="EEQ36396.1"/>
    <property type="molecule type" value="Genomic_DNA"/>
</dbReference>
<name>C4XX46_CLAL4</name>
<protein>
    <submittedName>
        <fullName evidence="2">Uncharacterized protein</fullName>
    </submittedName>
</protein>
<dbReference type="AlphaFoldDB" id="C4XX46"/>
<dbReference type="InterPro" id="IPR029063">
    <property type="entry name" value="SAM-dependent_MTases_sf"/>
</dbReference>
<dbReference type="SUPFAM" id="SSF53335">
    <property type="entry name" value="S-adenosyl-L-methionine-dependent methyltransferases"/>
    <property type="match status" value="1"/>
</dbReference>
<dbReference type="InParanoid" id="C4XX46"/>
<feature type="compositionally biased region" description="Low complexity" evidence="1">
    <location>
        <begin position="116"/>
        <end position="140"/>
    </location>
</feature>
<dbReference type="Proteomes" id="UP000007703">
    <property type="component" value="Unassembled WGS sequence"/>
</dbReference>
<accession>C4XX46</accession>
<dbReference type="OMA" id="KPMNFEY"/>
<dbReference type="STRING" id="306902.C4XX46"/>
<organism evidence="2 3">
    <name type="scientific">Clavispora lusitaniae (strain ATCC 42720)</name>
    <name type="common">Yeast</name>
    <name type="synonym">Candida lusitaniae</name>
    <dbReference type="NCBI Taxonomy" id="306902"/>
    <lineage>
        <taxon>Eukaryota</taxon>
        <taxon>Fungi</taxon>
        <taxon>Dikarya</taxon>
        <taxon>Ascomycota</taxon>
        <taxon>Saccharomycotina</taxon>
        <taxon>Pichiomycetes</taxon>
        <taxon>Metschnikowiaceae</taxon>
        <taxon>Clavispora</taxon>
    </lineage>
</organism>
<dbReference type="Gene3D" id="3.40.50.150">
    <property type="entry name" value="Vaccinia Virus protein VP39"/>
    <property type="match status" value="1"/>
</dbReference>
<reference evidence="2 3" key="1">
    <citation type="journal article" date="2009" name="Nature">
        <title>Evolution of pathogenicity and sexual reproduction in eight Candida genomes.</title>
        <authorList>
            <person name="Butler G."/>
            <person name="Rasmussen M.D."/>
            <person name="Lin M.F."/>
            <person name="Santos M.A."/>
            <person name="Sakthikumar S."/>
            <person name="Munro C.A."/>
            <person name="Rheinbay E."/>
            <person name="Grabherr M."/>
            <person name="Forche A."/>
            <person name="Reedy J.L."/>
            <person name="Agrafioti I."/>
            <person name="Arnaud M.B."/>
            <person name="Bates S."/>
            <person name="Brown A.J."/>
            <person name="Brunke S."/>
            <person name="Costanzo M.C."/>
            <person name="Fitzpatrick D.A."/>
            <person name="de Groot P.W."/>
            <person name="Harris D."/>
            <person name="Hoyer L.L."/>
            <person name="Hube B."/>
            <person name="Klis F.M."/>
            <person name="Kodira C."/>
            <person name="Lennard N."/>
            <person name="Logue M.E."/>
            <person name="Martin R."/>
            <person name="Neiman A.M."/>
            <person name="Nikolaou E."/>
            <person name="Quail M.A."/>
            <person name="Quinn J."/>
            <person name="Santos M.C."/>
            <person name="Schmitzberger F.F."/>
            <person name="Sherlock G."/>
            <person name="Shah P."/>
            <person name="Silverstein K.A."/>
            <person name="Skrzypek M.S."/>
            <person name="Soll D."/>
            <person name="Staggs R."/>
            <person name="Stansfield I."/>
            <person name="Stumpf M.P."/>
            <person name="Sudbery P.E."/>
            <person name="Srikantha T."/>
            <person name="Zeng Q."/>
            <person name="Berman J."/>
            <person name="Berriman M."/>
            <person name="Heitman J."/>
            <person name="Gow N.A."/>
            <person name="Lorenz M.C."/>
            <person name="Birren B.W."/>
            <person name="Kellis M."/>
            <person name="Cuomo C.A."/>
        </authorList>
    </citation>
    <scope>NUCLEOTIDE SEQUENCE [LARGE SCALE GENOMIC DNA]</scope>
    <source>
        <strain evidence="2 3">ATCC 42720</strain>
    </source>
</reference>
<dbReference type="CDD" id="cd02440">
    <property type="entry name" value="AdoMet_MTases"/>
    <property type="match status" value="1"/>
</dbReference>
<feature type="compositionally biased region" description="Low complexity" evidence="1">
    <location>
        <begin position="36"/>
        <end position="62"/>
    </location>
</feature>
<sequence length="719" mass="82332">MNFYIVPSMSYQAQQKMNKNKREKQKQQGDRSRKGSSVSDKAGSRSSRSSASIHSSNEASQSIKSLNEPSRPMQKLLGSRSSGSMEMTPVISESDATNFEEGTAPTSSSSMKIDVSPQTKISSHSSSINSEGSIPISPNNVTKSASSQNRHLSFSQVPTASMEPQYPPESMSPNKRRGKMNTNFEVPPFQLITDLSILNDDVIAKKNFFNPSILDKRFHNYLNWLSEYQSSDPLNFAAVRAESMMKLIKRHGTNYFQKASGDGSNHIEDTRYYEGLLAYEAMQCRSFIKDLLYLDSKKNSHKEPLIFNETLIQLNFANYVWYLLRLPNISLNDSKQLDEIISKHYHFKAAFGEVKDALYNLNMESYSGDILNSTAGANLLLQSVTKVANEFMILENYLIHILNKFGGNSLIEHRVTKHLFSLFDLNLKLENTESLKVLHYNMFLSDHYSWNLAINIPFVRVFEMNVHNELKDSVNDMSAYQEQLKSSNKKTTFSNRDKQLFDDYFKNLDLQDYEQYRSMSGKDFVELQKSASARIHKFSSMLDDATIKNHHKPPNFEYYSESLSTIASDTFHVIHCRDAYFQLTQTNYKVVLSEFHRLLKRGGILELPLFIPGESQIDNLREDTLMGVELEAPKPIPNFIFTICDELYLLFGAKNVKYAEVLLSPQNMISNFWINHVNFLTNDAYGDVNAFCAKHQSDQILSPNTKECHYFYYIRAEKI</sequence>
<feature type="compositionally biased region" description="Polar residues" evidence="1">
    <location>
        <begin position="141"/>
        <end position="159"/>
    </location>
</feature>
<evidence type="ECO:0000313" key="2">
    <source>
        <dbReference type="EMBL" id="EEQ36396.1"/>
    </source>
</evidence>
<evidence type="ECO:0000313" key="3">
    <source>
        <dbReference type="Proteomes" id="UP000007703"/>
    </source>
</evidence>